<feature type="domain" description="PAS" evidence="1">
    <location>
        <begin position="435"/>
        <end position="484"/>
    </location>
</feature>
<dbReference type="Pfam" id="PF10069">
    <property type="entry name" value="DICT"/>
    <property type="match status" value="1"/>
</dbReference>
<protein>
    <submittedName>
        <fullName evidence="5">Diguanylate cyclase</fullName>
    </submittedName>
</protein>
<dbReference type="Gene3D" id="3.30.450.20">
    <property type="entry name" value="PAS domain"/>
    <property type="match status" value="1"/>
</dbReference>
<accession>A0ABX0H1H3</accession>
<dbReference type="NCBIfam" id="TIGR00229">
    <property type="entry name" value="sensory_box"/>
    <property type="match status" value="1"/>
</dbReference>
<dbReference type="InterPro" id="IPR035965">
    <property type="entry name" value="PAS-like_dom_sf"/>
</dbReference>
<dbReference type="PROSITE" id="PS50887">
    <property type="entry name" value="GGDEF"/>
    <property type="match status" value="1"/>
</dbReference>
<evidence type="ECO:0000313" key="6">
    <source>
        <dbReference type="Proteomes" id="UP000800981"/>
    </source>
</evidence>
<evidence type="ECO:0000259" key="1">
    <source>
        <dbReference type="PROSITE" id="PS50112"/>
    </source>
</evidence>
<dbReference type="InterPro" id="IPR043128">
    <property type="entry name" value="Rev_trsase/Diguanyl_cyclase"/>
</dbReference>
<dbReference type="InterPro" id="IPR001633">
    <property type="entry name" value="EAL_dom"/>
</dbReference>
<dbReference type="Pfam" id="PF00563">
    <property type="entry name" value="EAL"/>
    <property type="match status" value="1"/>
</dbReference>
<evidence type="ECO:0000259" key="2">
    <source>
        <dbReference type="PROSITE" id="PS50113"/>
    </source>
</evidence>
<name>A0ABX0H1H3_9ACTN</name>
<evidence type="ECO:0000259" key="3">
    <source>
        <dbReference type="PROSITE" id="PS50883"/>
    </source>
</evidence>
<comment type="caution">
    <text evidence="5">The sequence shown here is derived from an EMBL/GenBank/DDBJ whole genome shotgun (WGS) entry which is preliminary data.</text>
</comment>
<dbReference type="CDD" id="cd00130">
    <property type="entry name" value="PAS"/>
    <property type="match status" value="1"/>
</dbReference>
<keyword evidence="6" id="KW-1185">Reference proteome</keyword>
<dbReference type="InterPro" id="IPR001610">
    <property type="entry name" value="PAC"/>
</dbReference>
<dbReference type="InterPro" id="IPR019278">
    <property type="entry name" value="DICT_dom"/>
</dbReference>
<dbReference type="InterPro" id="IPR035919">
    <property type="entry name" value="EAL_sf"/>
</dbReference>
<feature type="domain" description="GGDEF" evidence="4">
    <location>
        <begin position="595"/>
        <end position="720"/>
    </location>
</feature>
<feature type="domain" description="PAC" evidence="2">
    <location>
        <begin position="509"/>
        <end position="563"/>
    </location>
</feature>
<dbReference type="PROSITE" id="PS50112">
    <property type="entry name" value="PAS"/>
    <property type="match status" value="1"/>
</dbReference>
<dbReference type="SMART" id="SM00086">
    <property type="entry name" value="PAC"/>
    <property type="match status" value="1"/>
</dbReference>
<dbReference type="SUPFAM" id="SSF55073">
    <property type="entry name" value="Nucleotide cyclase"/>
    <property type="match status" value="1"/>
</dbReference>
<dbReference type="Pfam" id="PF00990">
    <property type="entry name" value="GGDEF"/>
    <property type="match status" value="1"/>
</dbReference>
<dbReference type="InterPro" id="IPR000160">
    <property type="entry name" value="GGDEF_dom"/>
</dbReference>
<dbReference type="CDD" id="cd01949">
    <property type="entry name" value="GGDEF"/>
    <property type="match status" value="1"/>
</dbReference>
<dbReference type="SMART" id="SM00052">
    <property type="entry name" value="EAL"/>
    <property type="match status" value="1"/>
</dbReference>
<sequence>MSVYAHNTGESYGGYDIVPAFQPIVDLDQGHVVAVEALARGRADGGVIAPQALFARAAAAGAAEVRALDERCLGAALAGVAGGRPPLQLFVNVEPVTLGALTGRRLEELAGLVPPGVGVVVEVTERDLLETPAQLLSGVRRVRDLGWGVALDDVGAEPSALALMPFLAPDVIKLDLALVRQQPSMSIATTIGAVHAQAERSGALVLAEGIETDDHLERALAAGARLGQGWRFGRPIDALPAETVPLRLPARTRSRPVGTPFSLLSADSSPGIAGVPLLAAMSRQLERQALLLDELTVVLATFQHASAVTPATRRRYEAVAEVTALTALLGPGMPEEPARGVHGTAVPPGDPLAEDWAVIIVAPHYAAAITAHELERRPDGERRFAFVLTHDRARVIDAATLLLERVRPRPASSPPSTARAGATAASAVGVPADVLPDLLLRAIDTASNGIVIADARRRDMPIVYANAAFLALTGYAAAEVLGRNCRFLQGSGTDRTQVRPIARRLAAGRSVHTTLLNYRKDGTPFWNELTISPVLNASGQLTHFIGNQVDVTERVEREERAVYLAYHDPLTGLPNRAQLLDHLELELTRARRDGHGVAVLFLDLDGFKAVNDSLGHATGDRVLAAVARRMQGALRAGDLLARYGGDEFVAVLARLPTDDPSPALRAAQQIVASVADPVPLDEDRTVSVAATVGIARHPQDASTPNALLDAADRRMYEAKS</sequence>
<dbReference type="SMART" id="SM00091">
    <property type="entry name" value="PAS"/>
    <property type="match status" value="1"/>
</dbReference>
<dbReference type="Gene3D" id="3.20.20.450">
    <property type="entry name" value="EAL domain"/>
    <property type="match status" value="1"/>
</dbReference>
<reference evidence="5 6" key="1">
    <citation type="submission" date="2020-03" db="EMBL/GenBank/DDBJ databases">
        <title>Two novel Motilibacter sp.</title>
        <authorList>
            <person name="Liu S."/>
        </authorList>
    </citation>
    <scope>NUCLEOTIDE SEQUENCE [LARGE SCALE GENOMIC DNA]</scope>
    <source>
        <strain evidence="5 6">E257</strain>
    </source>
</reference>
<evidence type="ECO:0000259" key="4">
    <source>
        <dbReference type="PROSITE" id="PS50887"/>
    </source>
</evidence>
<gene>
    <name evidence="5" type="ORF">G9H71_20605</name>
</gene>
<dbReference type="PROSITE" id="PS50113">
    <property type="entry name" value="PAC"/>
    <property type="match status" value="1"/>
</dbReference>
<dbReference type="Proteomes" id="UP000800981">
    <property type="component" value="Unassembled WGS sequence"/>
</dbReference>
<dbReference type="InterPro" id="IPR052155">
    <property type="entry name" value="Biofilm_reg_signaling"/>
</dbReference>
<evidence type="ECO:0000313" key="5">
    <source>
        <dbReference type="EMBL" id="NHC16191.1"/>
    </source>
</evidence>
<dbReference type="SMART" id="SM00267">
    <property type="entry name" value="GGDEF"/>
    <property type="match status" value="1"/>
</dbReference>
<dbReference type="SUPFAM" id="SSF141868">
    <property type="entry name" value="EAL domain-like"/>
    <property type="match status" value="1"/>
</dbReference>
<dbReference type="InterPro" id="IPR029787">
    <property type="entry name" value="Nucleotide_cyclase"/>
</dbReference>
<dbReference type="PANTHER" id="PTHR44757:SF2">
    <property type="entry name" value="BIOFILM ARCHITECTURE MAINTENANCE PROTEIN MBAA"/>
    <property type="match status" value="1"/>
</dbReference>
<proteinExistence type="predicted"/>
<dbReference type="InterPro" id="IPR000700">
    <property type="entry name" value="PAS-assoc_C"/>
</dbReference>
<organism evidence="5 6">
    <name type="scientific">Motilibacter deserti</name>
    <dbReference type="NCBI Taxonomy" id="2714956"/>
    <lineage>
        <taxon>Bacteria</taxon>
        <taxon>Bacillati</taxon>
        <taxon>Actinomycetota</taxon>
        <taxon>Actinomycetes</taxon>
        <taxon>Motilibacterales</taxon>
        <taxon>Motilibacteraceae</taxon>
        <taxon>Motilibacter</taxon>
    </lineage>
</organism>
<dbReference type="InterPro" id="IPR000014">
    <property type="entry name" value="PAS"/>
</dbReference>
<dbReference type="NCBIfam" id="TIGR00254">
    <property type="entry name" value="GGDEF"/>
    <property type="match status" value="1"/>
</dbReference>
<dbReference type="Pfam" id="PF13426">
    <property type="entry name" value="PAS_9"/>
    <property type="match status" value="1"/>
</dbReference>
<dbReference type="Gene3D" id="3.30.70.270">
    <property type="match status" value="1"/>
</dbReference>
<dbReference type="PROSITE" id="PS50883">
    <property type="entry name" value="EAL"/>
    <property type="match status" value="1"/>
</dbReference>
<dbReference type="PANTHER" id="PTHR44757">
    <property type="entry name" value="DIGUANYLATE CYCLASE DGCP"/>
    <property type="match status" value="1"/>
</dbReference>
<dbReference type="RefSeq" id="WP_166284655.1">
    <property type="nucleotide sequence ID" value="NZ_JAANNP010000105.1"/>
</dbReference>
<dbReference type="CDD" id="cd01948">
    <property type="entry name" value="EAL"/>
    <property type="match status" value="1"/>
</dbReference>
<dbReference type="EMBL" id="JAANNP010000105">
    <property type="protein sequence ID" value="NHC16191.1"/>
    <property type="molecule type" value="Genomic_DNA"/>
</dbReference>
<feature type="domain" description="EAL" evidence="3">
    <location>
        <begin position="1"/>
        <end position="249"/>
    </location>
</feature>
<dbReference type="SUPFAM" id="SSF55785">
    <property type="entry name" value="PYP-like sensor domain (PAS domain)"/>
    <property type="match status" value="1"/>
</dbReference>